<dbReference type="Proteomes" id="UP000499080">
    <property type="component" value="Unassembled WGS sequence"/>
</dbReference>
<proteinExistence type="predicted"/>
<evidence type="ECO:0000313" key="3">
    <source>
        <dbReference type="EMBL" id="GBN33278.1"/>
    </source>
</evidence>
<reference evidence="3 4" key="1">
    <citation type="journal article" date="2019" name="Sci. Rep.">
        <title>Orb-weaving spider Araneus ventricosus genome elucidates the spidroin gene catalogue.</title>
        <authorList>
            <person name="Kono N."/>
            <person name="Nakamura H."/>
            <person name="Ohtoshi R."/>
            <person name="Moran D.A.P."/>
            <person name="Shinohara A."/>
            <person name="Yoshida Y."/>
            <person name="Fujiwara M."/>
            <person name="Mori M."/>
            <person name="Tomita M."/>
            <person name="Arakawa K."/>
        </authorList>
    </citation>
    <scope>NUCLEOTIDE SEQUENCE [LARGE SCALE GENOMIC DNA]</scope>
</reference>
<evidence type="ECO:0000313" key="4">
    <source>
        <dbReference type="Proteomes" id="UP000499080"/>
    </source>
</evidence>
<feature type="compositionally biased region" description="Basic and acidic residues" evidence="2">
    <location>
        <begin position="89"/>
        <end position="99"/>
    </location>
</feature>
<dbReference type="AlphaFoldDB" id="A0A4Y2N1J6"/>
<gene>
    <name evidence="3" type="ORF">AVEN_124209_1</name>
</gene>
<dbReference type="EMBL" id="BGPR01008358">
    <property type="protein sequence ID" value="GBN33278.1"/>
    <property type="molecule type" value="Genomic_DNA"/>
</dbReference>
<feature type="compositionally biased region" description="Polar residues" evidence="2">
    <location>
        <begin position="103"/>
        <end position="112"/>
    </location>
</feature>
<evidence type="ECO:0008006" key="5">
    <source>
        <dbReference type="Google" id="ProtNLM"/>
    </source>
</evidence>
<protein>
    <recommendedName>
        <fullName evidence="5">t-SNARE coiled-coil homology domain-containing protein</fullName>
    </recommendedName>
</protein>
<keyword evidence="1" id="KW-0175">Coiled coil</keyword>
<dbReference type="SUPFAM" id="SSF57997">
    <property type="entry name" value="Tropomyosin"/>
    <property type="match status" value="1"/>
</dbReference>
<feature type="region of interest" description="Disordered" evidence="2">
    <location>
        <begin position="89"/>
        <end position="114"/>
    </location>
</feature>
<evidence type="ECO:0000256" key="1">
    <source>
        <dbReference type="SAM" id="Coils"/>
    </source>
</evidence>
<evidence type="ECO:0000256" key="2">
    <source>
        <dbReference type="SAM" id="MobiDB-lite"/>
    </source>
</evidence>
<comment type="caution">
    <text evidence="3">The sequence shown here is derived from an EMBL/GenBank/DDBJ whole genome shotgun (WGS) entry which is preliminary data.</text>
</comment>
<keyword evidence="4" id="KW-1185">Reference proteome</keyword>
<feature type="coiled-coil region" evidence="1">
    <location>
        <begin position="2"/>
        <end position="43"/>
    </location>
</feature>
<name>A0A4Y2N1J6_ARAVE</name>
<accession>A0A4Y2N1J6</accession>
<sequence>MVENIERRVENIERKVENIERIVENIERRVENIERRVENIERGLGTNKSDNSFAPSLNYVSRIAVPFHYSDFASFSTRGLFCDGPRNFEPRSHDEDDTRVGAPSSNFHTTPTGRRLTPCLPLNVQQVQYTTDFSGIRFRTWDPPSPEPRPYY</sequence>
<dbReference type="Gene3D" id="1.20.5.170">
    <property type="match status" value="1"/>
</dbReference>
<organism evidence="3 4">
    <name type="scientific">Araneus ventricosus</name>
    <name type="common">Orbweaver spider</name>
    <name type="synonym">Epeira ventricosa</name>
    <dbReference type="NCBI Taxonomy" id="182803"/>
    <lineage>
        <taxon>Eukaryota</taxon>
        <taxon>Metazoa</taxon>
        <taxon>Ecdysozoa</taxon>
        <taxon>Arthropoda</taxon>
        <taxon>Chelicerata</taxon>
        <taxon>Arachnida</taxon>
        <taxon>Araneae</taxon>
        <taxon>Araneomorphae</taxon>
        <taxon>Entelegynae</taxon>
        <taxon>Araneoidea</taxon>
        <taxon>Araneidae</taxon>
        <taxon>Araneus</taxon>
    </lineage>
</organism>